<dbReference type="InterPro" id="IPR008632">
    <property type="entry name" value="Gp-FAR-1"/>
</dbReference>
<comment type="caution">
    <text evidence="7">The sequence shown here is derived from an EMBL/GenBank/DDBJ whole genome shotgun (WGS) entry which is preliminary data.</text>
</comment>
<name>A0A4V5ZZD2_STECR</name>
<dbReference type="GO" id="GO:0008289">
    <property type="term" value="F:lipid binding"/>
    <property type="evidence" value="ECO:0007669"/>
    <property type="project" value="UniProtKB-KW"/>
</dbReference>
<evidence type="ECO:0000313" key="7">
    <source>
        <dbReference type="EMBL" id="TKR67095.1"/>
    </source>
</evidence>
<comment type="subcellular location">
    <subcellularLocation>
        <location evidence="1">Secreted</location>
    </subcellularLocation>
</comment>
<keyword evidence="8" id="KW-1185">Reference proteome</keyword>
<evidence type="ECO:0000256" key="1">
    <source>
        <dbReference type="ARBA" id="ARBA00004613"/>
    </source>
</evidence>
<dbReference type="EMBL" id="AZBU02000008">
    <property type="protein sequence ID" value="TKR67095.1"/>
    <property type="molecule type" value="Genomic_DNA"/>
</dbReference>
<evidence type="ECO:0000256" key="5">
    <source>
        <dbReference type="ARBA" id="ARBA00023054"/>
    </source>
</evidence>
<keyword evidence="3" id="KW-0964">Secreted</keyword>
<comment type="similarity">
    <text evidence="2">Belongs to the fatty-acid and retinol-binding protein (FARBP) family.</text>
</comment>
<evidence type="ECO:0000313" key="8">
    <source>
        <dbReference type="Proteomes" id="UP000298663"/>
    </source>
</evidence>
<accession>A0A4V5ZZD2</accession>
<keyword evidence="4" id="KW-0732">Signal</keyword>
<evidence type="ECO:0000256" key="6">
    <source>
        <dbReference type="ARBA" id="ARBA00023121"/>
    </source>
</evidence>
<dbReference type="Proteomes" id="UP000298663">
    <property type="component" value="Unassembled WGS sequence"/>
</dbReference>
<proteinExistence type="inferred from homology"/>
<keyword evidence="6" id="KW-0446">Lipid-binding</keyword>
<evidence type="ECO:0000256" key="3">
    <source>
        <dbReference type="ARBA" id="ARBA00022525"/>
    </source>
</evidence>
<evidence type="ECO:0000256" key="4">
    <source>
        <dbReference type="ARBA" id="ARBA00022729"/>
    </source>
</evidence>
<dbReference type="Gene3D" id="1.20.120.1100">
    <property type="match status" value="1"/>
</dbReference>
<dbReference type="GO" id="GO:0005576">
    <property type="term" value="C:extracellular region"/>
    <property type="evidence" value="ECO:0007669"/>
    <property type="project" value="UniProtKB-SubCell"/>
</dbReference>
<gene>
    <name evidence="7" type="ORF">L596_023298</name>
</gene>
<reference evidence="7 8" key="2">
    <citation type="journal article" date="2019" name="G3 (Bethesda)">
        <title>Hybrid Assembly of the Genome of the Entomopathogenic Nematode Steinernema carpocapsae Identifies the X-Chromosome.</title>
        <authorList>
            <person name="Serra L."/>
            <person name="Macchietto M."/>
            <person name="Macias-Munoz A."/>
            <person name="McGill C.J."/>
            <person name="Rodriguez I.M."/>
            <person name="Rodriguez B."/>
            <person name="Murad R."/>
            <person name="Mortazavi A."/>
        </authorList>
    </citation>
    <scope>NUCLEOTIDE SEQUENCE [LARGE SCALE GENOMIC DNA]</scope>
    <source>
        <strain evidence="7 8">ALL</strain>
    </source>
</reference>
<reference evidence="7 8" key="1">
    <citation type="journal article" date="2015" name="Genome Biol.">
        <title>Comparative genomics of Steinernema reveals deeply conserved gene regulatory networks.</title>
        <authorList>
            <person name="Dillman A.R."/>
            <person name="Macchietto M."/>
            <person name="Porter C.F."/>
            <person name="Rogers A."/>
            <person name="Williams B."/>
            <person name="Antoshechkin I."/>
            <person name="Lee M.M."/>
            <person name="Goodwin Z."/>
            <person name="Lu X."/>
            <person name="Lewis E.E."/>
            <person name="Goodrich-Blair H."/>
            <person name="Stock S.P."/>
            <person name="Adams B.J."/>
            <person name="Sternberg P.W."/>
            <person name="Mortazavi A."/>
        </authorList>
    </citation>
    <scope>NUCLEOTIDE SEQUENCE [LARGE SCALE GENOMIC DNA]</scope>
    <source>
        <strain evidence="7 8">ALL</strain>
    </source>
</reference>
<sequence>MRFSNVFPTEFQQFIKELTLEDVNTLEELLKNIDSLNDSQQVNKQLKAKNPNLAKRIFNAIATFDKPKIDNIVKEPKNLPKETQEDIAKAFPSFAPKFKN</sequence>
<protein>
    <submittedName>
        <fullName evidence="7">Uncharacterized protein</fullName>
    </submittedName>
</protein>
<dbReference type="Pfam" id="PF05823">
    <property type="entry name" value="Gp-FAR-1"/>
    <property type="match status" value="1"/>
</dbReference>
<keyword evidence="5" id="KW-0175">Coiled coil</keyword>
<organism evidence="7 8">
    <name type="scientific">Steinernema carpocapsae</name>
    <name type="common">Entomopathogenic nematode</name>
    <dbReference type="NCBI Taxonomy" id="34508"/>
    <lineage>
        <taxon>Eukaryota</taxon>
        <taxon>Metazoa</taxon>
        <taxon>Ecdysozoa</taxon>
        <taxon>Nematoda</taxon>
        <taxon>Chromadorea</taxon>
        <taxon>Rhabditida</taxon>
        <taxon>Tylenchina</taxon>
        <taxon>Panagrolaimomorpha</taxon>
        <taxon>Strongyloidoidea</taxon>
        <taxon>Steinernematidae</taxon>
        <taxon>Steinernema</taxon>
    </lineage>
</organism>
<evidence type="ECO:0000256" key="2">
    <source>
        <dbReference type="ARBA" id="ARBA00006648"/>
    </source>
</evidence>
<dbReference type="AlphaFoldDB" id="A0A4V5ZZD2"/>